<accession>L8WM76</accession>
<dbReference type="HOGENOM" id="CLU_2428586_0_0_1"/>
<sequence>MKAVGTGPNLIIISFPLYLPNVEPPVNKIEEHLKVPALLAGVKEVIKSLPRQNQDKMEPGKGFTLCFSSNLNFFEASRASLMAWVTQDKVF</sequence>
<protein>
    <submittedName>
        <fullName evidence="1">Uncharacterized protein</fullName>
    </submittedName>
</protein>
<comment type="caution">
    <text evidence="1">The sequence shown here is derived from an EMBL/GenBank/DDBJ whole genome shotgun (WGS) entry which is preliminary data.</text>
</comment>
<dbReference type="EMBL" id="AFRT01002418">
    <property type="protein sequence ID" value="ELU37852.1"/>
    <property type="molecule type" value="Genomic_DNA"/>
</dbReference>
<dbReference type="AlphaFoldDB" id="L8WM76"/>
<reference evidence="1 2" key="1">
    <citation type="journal article" date="2013" name="Nat. Commun.">
        <title>The evolution and pathogenic mechanisms of the rice sheath blight pathogen.</title>
        <authorList>
            <person name="Zheng A."/>
            <person name="Lin R."/>
            <person name="Xu L."/>
            <person name="Qin P."/>
            <person name="Tang C."/>
            <person name="Ai P."/>
            <person name="Zhang D."/>
            <person name="Liu Y."/>
            <person name="Sun Z."/>
            <person name="Feng H."/>
            <person name="Wang Y."/>
            <person name="Chen Y."/>
            <person name="Liang X."/>
            <person name="Fu R."/>
            <person name="Li Q."/>
            <person name="Zhang J."/>
            <person name="Yu X."/>
            <person name="Xie Z."/>
            <person name="Ding L."/>
            <person name="Guan P."/>
            <person name="Tang J."/>
            <person name="Liang Y."/>
            <person name="Wang S."/>
            <person name="Deng Q."/>
            <person name="Li S."/>
            <person name="Zhu J."/>
            <person name="Wang L."/>
            <person name="Liu H."/>
            <person name="Li P."/>
        </authorList>
    </citation>
    <scope>NUCLEOTIDE SEQUENCE [LARGE SCALE GENOMIC DNA]</scope>
    <source>
        <strain evidence="2">AG-1 IA</strain>
    </source>
</reference>
<keyword evidence="2" id="KW-1185">Reference proteome</keyword>
<evidence type="ECO:0000313" key="2">
    <source>
        <dbReference type="Proteomes" id="UP000011668"/>
    </source>
</evidence>
<organism evidence="1 2">
    <name type="scientific">Thanatephorus cucumeris (strain AG1-IA)</name>
    <name type="common">Rice sheath blight fungus</name>
    <name type="synonym">Rhizoctonia solani</name>
    <dbReference type="NCBI Taxonomy" id="983506"/>
    <lineage>
        <taxon>Eukaryota</taxon>
        <taxon>Fungi</taxon>
        <taxon>Dikarya</taxon>
        <taxon>Basidiomycota</taxon>
        <taxon>Agaricomycotina</taxon>
        <taxon>Agaricomycetes</taxon>
        <taxon>Cantharellales</taxon>
        <taxon>Ceratobasidiaceae</taxon>
        <taxon>Rhizoctonia</taxon>
        <taxon>Rhizoctonia solani AG-1</taxon>
    </lineage>
</organism>
<evidence type="ECO:0000313" key="1">
    <source>
        <dbReference type="EMBL" id="ELU37852.1"/>
    </source>
</evidence>
<dbReference type="Proteomes" id="UP000011668">
    <property type="component" value="Unassembled WGS sequence"/>
</dbReference>
<gene>
    <name evidence="1" type="ORF">AG1IA_08117</name>
</gene>
<proteinExistence type="predicted"/>
<name>L8WM76_THACA</name>